<dbReference type="EMBL" id="APMY01000131">
    <property type="protein sequence ID" value="EOM74381.1"/>
    <property type="molecule type" value="Genomic_DNA"/>
</dbReference>
<accession>R7WH34</accession>
<evidence type="ECO:0000313" key="2">
    <source>
        <dbReference type="EMBL" id="EOM74381.1"/>
    </source>
</evidence>
<dbReference type="Proteomes" id="UP000013525">
    <property type="component" value="Unassembled WGS sequence"/>
</dbReference>
<evidence type="ECO:0000256" key="1">
    <source>
        <dbReference type="SAM" id="MobiDB-lite"/>
    </source>
</evidence>
<feature type="region of interest" description="Disordered" evidence="1">
    <location>
        <begin position="16"/>
        <end position="40"/>
    </location>
</feature>
<evidence type="ECO:0000313" key="3">
    <source>
        <dbReference type="Proteomes" id="UP000013525"/>
    </source>
</evidence>
<reference evidence="2 3" key="1">
    <citation type="journal article" date="2013" name="Genome Announc.">
        <title>Draft Genome Sequence of Rhodococcus rhodnii Strain LMG5362, a Symbiont of Rhodnius prolixus (Hemiptera, Reduviidae, Triatominae), the Principle Vector of Trypanosoma cruzi.</title>
        <authorList>
            <person name="Pachebat J.A."/>
            <person name="van Keulen G."/>
            <person name="Whitten M.M."/>
            <person name="Girdwood S."/>
            <person name="Del Sol R."/>
            <person name="Dyson P.J."/>
            <person name="Facey P.D."/>
        </authorList>
    </citation>
    <scope>NUCLEOTIDE SEQUENCE [LARGE SCALE GENOMIC DNA]</scope>
    <source>
        <strain evidence="2 3">LMG 5362</strain>
    </source>
</reference>
<gene>
    <name evidence="2" type="ORF">Rrhod_4183</name>
</gene>
<sequence>MLLYLSLIVVRRRLAAPSPTGSPRSIARRAQGSCSHEMLP</sequence>
<name>R7WH34_9NOCA</name>
<proteinExistence type="predicted"/>
<keyword evidence="3" id="KW-1185">Reference proteome</keyword>
<comment type="caution">
    <text evidence="2">The sequence shown here is derived from an EMBL/GenBank/DDBJ whole genome shotgun (WGS) entry which is preliminary data.</text>
</comment>
<organism evidence="2 3">
    <name type="scientific">Rhodococcus rhodnii LMG 5362</name>
    <dbReference type="NCBI Taxonomy" id="1273125"/>
    <lineage>
        <taxon>Bacteria</taxon>
        <taxon>Bacillati</taxon>
        <taxon>Actinomycetota</taxon>
        <taxon>Actinomycetes</taxon>
        <taxon>Mycobacteriales</taxon>
        <taxon>Nocardiaceae</taxon>
        <taxon>Rhodococcus</taxon>
    </lineage>
</organism>
<dbReference type="PATRIC" id="fig|1273125.3.peg.3975"/>
<protein>
    <submittedName>
        <fullName evidence="2">Uncharacterized protein</fullName>
    </submittedName>
</protein>
<dbReference type="AlphaFoldDB" id="R7WH34"/>